<sequence length="441" mass="52089">MVNILGLDVGRNFAVGIILTEFPNNIKRYFNQHRKDFMRLKPVSHLSQKLIEKGFKDFNYLEQLTIDGIVLEPTGMWYSSIWVAWANYYHIPVYWVGHADLSKSRGHYGFTNKSDEHDALTLASVYFDPTWIDEFDRKKWLTFYTSEILTIRRLYLDILQCEKLRTANVNGNRQRLSLEFPEASDQRIEISEKKGFSPFWGWLAGDYSYTWANRRYEESSAKRLGIPISRLSRLKAKHITDLELIITHNLSELKEQLNNNQEFQDCLKVFNLFSFGFDNCILLLIQCYPFKKFLIEGKQWIEWIEHEKDGKWKRKKVNHSLRQFQAYLGLAYSYEQSGDKNKKKFHGSSMCRAKLFMWVTSVVLKGFKTNYQDLIDDPKLTNDEIDEFTIEYPNIKGELGNMIAKKTLKIYRAGVRGNDIQTRLLFYVTRLLFQELLKEIS</sequence>
<dbReference type="Proteomes" id="UP000008206">
    <property type="component" value="Chromosome"/>
</dbReference>
<gene>
    <name evidence="2" type="ordered locus">Cyan7822_2964</name>
</gene>
<accession>E0U8Q7</accession>
<dbReference type="HOGENOM" id="CLU_046992_0_0_3"/>
<dbReference type="KEGG" id="cyj:Cyan7822_2964"/>
<dbReference type="AlphaFoldDB" id="E0U8Q7"/>
<evidence type="ECO:0000259" key="1">
    <source>
        <dbReference type="Pfam" id="PF02371"/>
    </source>
</evidence>
<dbReference type="EMBL" id="CP002198">
    <property type="protein sequence ID" value="ADN14921.1"/>
    <property type="molecule type" value="Genomic_DNA"/>
</dbReference>
<protein>
    <recommendedName>
        <fullName evidence="1">Transposase IS116/IS110/IS902 C-terminal domain-containing protein</fullName>
    </recommendedName>
</protein>
<dbReference type="eggNOG" id="COG3547">
    <property type="taxonomic scope" value="Bacteria"/>
</dbReference>
<dbReference type="RefSeq" id="WP_013323014.1">
    <property type="nucleotide sequence ID" value="NC_014501.1"/>
</dbReference>
<evidence type="ECO:0000313" key="3">
    <source>
        <dbReference type="Proteomes" id="UP000008206"/>
    </source>
</evidence>
<keyword evidence="3" id="KW-1185">Reference proteome</keyword>
<organism evidence="2 3">
    <name type="scientific">Gloeothece verrucosa (strain PCC 7822)</name>
    <name type="common">Cyanothece sp. (strain PCC 7822)</name>
    <dbReference type="NCBI Taxonomy" id="497965"/>
    <lineage>
        <taxon>Bacteria</taxon>
        <taxon>Bacillati</taxon>
        <taxon>Cyanobacteriota</taxon>
        <taxon>Cyanophyceae</taxon>
        <taxon>Oscillatoriophycideae</taxon>
        <taxon>Chroococcales</taxon>
        <taxon>Aphanothecaceae</taxon>
        <taxon>Gloeothece</taxon>
        <taxon>Gloeothece verrucosa</taxon>
    </lineage>
</organism>
<dbReference type="Pfam" id="PF02371">
    <property type="entry name" value="Transposase_20"/>
    <property type="match status" value="1"/>
</dbReference>
<dbReference type="OrthoDB" id="556865at2"/>
<proteinExistence type="predicted"/>
<evidence type="ECO:0000313" key="2">
    <source>
        <dbReference type="EMBL" id="ADN14921.1"/>
    </source>
</evidence>
<dbReference type="InterPro" id="IPR003346">
    <property type="entry name" value="Transposase_20"/>
</dbReference>
<feature type="domain" description="Transposase IS116/IS110/IS902 C-terminal" evidence="1">
    <location>
        <begin position="320"/>
        <end position="363"/>
    </location>
</feature>
<reference evidence="3" key="1">
    <citation type="journal article" date="2011" name="MBio">
        <title>Novel metabolic attributes of the genus Cyanothece, comprising a group of unicellular nitrogen-fixing Cyanobacteria.</title>
        <authorList>
            <person name="Bandyopadhyay A."/>
            <person name="Elvitigala T."/>
            <person name="Welsh E."/>
            <person name="Stockel J."/>
            <person name="Liberton M."/>
            <person name="Min H."/>
            <person name="Sherman L.A."/>
            <person name="Pakrasi H.B."/>
        </authorList>
    </citation>
    <scope>NUCLEOTIDE SEQUENCE [LARGE SCALE GENOMIC DNA]</scope>
    <source>
        <strain evidence="3">PCC 7822</strain>
    </source>
</reference>
<name>E0U8Q7_GLOV7</name>